<evidence type="ECO:0000313" key="4">
    <source>
        <dbReference type="Proteomes" id="UP000322876"/>
    </source>
</evidence>
<dbReference type="GO" id="GO:0016787">
    <property type="term" value="F:hydrolase activity"/>
    <property type="evidence" value="ECO:0007669"/>
    <property type="project" value="UniProtKB-KW"/>
</dbReference>
<dbReference type="GO" id="GO:0031125">
    <property type="term" value="P:rRNA 3'-end processing"/>
    <property type="evidence" value="ECO:0007669"/>
    <property type="project" value="TreeGrafter"/>
</dbReference>
<protein>
    <submittedName>
        <fullName evidence="3">HD domain-containing protein</fullName>
    </submittedName>
</protein>
<dbReference type="InterPro" id="IPR006674">
    <property type="entry name" value="HD_domain"/>
</dbReference>
<accession>A0A5A8F693</accession>
<dbReference type="SMART" id="SM00471">
    <property type="entry name" value="HDc"/>
    <property type="match status" value="1"/>
</dbReference>
<organism evidence="3 4">
    <name type="scientific">Deferribacter autotrophicus</name>
    <dbReference type="NCBI Taxonomy" id="500465"/>
    <lineage>
        <taxon>Bacteria</taxon>
        <taxon>Pseudomonadati</taxon>
        <taxon>Deferribacterota</taxon>
        <taxon>Deferribacteres</taxon>
        <taxon>Deferribacterales</taxon>
        <taxon>Deferribacteraceae</taxon>
        <taxon>Deferribacter</taxon>
    </lineage>
</organism>
<keyword evidence="1" id="KW-0378">Hydrolase</keyword>
<evidence type="ECO:0000313" key="3">
    <source>
        <dbReference type="EMBL" id="KAA0259310.1"/>
    </source>
</evidence>
<dbReference type="PANTHER" id="PTHR37294:SF1">
    <property type="entry name" value="3'-5' EXORIBONUCLEASE YHAM"/>
    <property type="match status" value="1"/>
</dbReference>
<dbReference type="InterPro" id="IPR003607">
    <property type="entry name" value="HD/PDEase_dom"/>
</dbReference>
<dbReference type="NCBIfam" id="TIGR00277">
    <property type="entry name" value="HDIG"/>
    <property type="match status" value="1"/>
</dbReference>
<keyword evidence="4" id="KW-1185">Reference proteome</keyword>
<dbReference type="Pfam" id="PF01966">
    <property type="entry name" value="HD"/>
    <property type="match status" value="1"/>
</dbReference>
<comment type="caution">
    <text evidence="3">The sequence shown here is derived from an EMBL/GenBank/DDBJ whole genome shotgun (WGS) entry which is preliminary data.</text>
</comment>
<evidence type="ECO:0000259" key="2">
    <source>
        <dbReference type="PROSITE" id="PS51831"/>
    </source>
</evidence>
<dbReference type="SUPFAM" id="SSF109604">
    <property type="entry name" value="HD-domain/PDEase-like"/>
    <property type="match status" value="1"/>
</dbReference>
<dbReference type="InterPro" id="IPR050798">
    <property type="entry name" value="YhaM_exoribonuc/phosphodiest"/>
</dbReference>
<feature type="domain" description="HD" evidence="2">
    <location>
        <begin position="152"/>
        <end position="273"/>
    </location>
</feature>
<proteinExistence type="predicted"/>
<dbReference type="EMBL" id="VFJB01000001">
    <property type="protein sequence ID" value="KAA0259310.1"/>
    <property type="molecule type" value="Genomic_DNA"/>
</dbReference>
<dbReference type="PANTHER" id="PTHR37294">
    <property type="entry name" value="3'-5' EXORIBONUCLEASE YHAM"/>
    <property type="match status" value="1"/>
</dbReference>
<dbReference type="RefSeq" id="WP_149265130.1">
    <property type="nucleotide sequence ID" value="NZ_VFJB01000001.1"/>
</dbReference>
<dbReference type="Gene3D" id="1.10.3210.10">
    <property type="entry name" value="Hypothetical protein af1432"/>
    <property type="match status" value="1"/>
</dbReference>
<dbReference type="PROSITE" id="PS51831">
    <property type="entry name" value="HD"/>
    <property type="match status" value="1"/>
</dbReference>
<dbReference type="AlphaFoldDB" id="A0A5A8F693"/>
<name>A0A5A8F693_9BACT</name>
<evidence type="ECO:0000256" key="1">
    <source>
        <dbReference type="ARBA" id="ARBA00022801"/>
    </source>
</evidence>
<dbReference type="Proteomes" id="UP000322876">
    <property type="component" value="Unassembled WGS sequence"/>
</dbReference>
<gene>
    <name evidence="3" type="ORF">FHQ18_00065</name>
</gene>
<dbReference type="CDD" id="cd00077">
    <property type="entry name" value="HDc"/>
    <property type="match status" value="1"/>
</dbReference>
<dbReference type="InterPro" id="IPR006675">
    <property type="entry name" value="HDIG_dom"/>
</dbReference>
<sequence length="308" mass="35566">MDLKVKGKKYLIFEITKSITKDNRPYIKVILMDKEGNTFNGIMFDSNKLAFEPEKGNVVEVIANIQNYNGQPQFKISTMSLVEGENRFDFFPKTKFNVNEMLEELKSKILSNLTNLYLIKMVEEFFSDSEIIEKFKMMPAAKNVHHAYIGGLLEHTLSVVKLAVLVGDFYKEHVDKELLIIGALFHDIGKIFELTIENAFDYSDEGKLLGHLLLGIELVNKYVENIDGFPKRLKHLINHMIASHHGILEFGSPKKPKTIEALLLHYIDDMDAKLNTFISIFNKENVEEGWSNYDRLLERQLFNHNSNF</sequence>
<dbReference type="OrthoDB" id="9778453at2"/>
<reference evidence="3 4" key="1">
    <citation type="submission" date="2019-06" db="EMBL/GenBank/DDBJ databases">
        <title>Genomic insights into carbon and energy metabolism of Deferribacter autotrophicus revealed new metabolic traits in the phylum Deferribacteres.</title>
        <authorList>
            <person name="Slobodkin A.I."/>
            <person name="Slobodkina G.B."/>
            <person name="Allioux M."/>
            <person name="Alain K."/>
            <person name="Jebbar M."/>
            <person name="Shadrin V."/>
            <person name="Kublanov I.V."/>
            <person name="Toshchakov S.V."/>
            <person name="Bonch-Osmolovskaya E.A."/>
        </authorList>
    </citation>
    <scope>NUCLEOTIDE SEQUENCE [LARGE SCALE GENOMIC DNA]</scope>
    <source>
        <strain evidence="3 4">SL50</strain>
    </source>
</reference>